<dbReference type="GO" id="GO:0046872">
    <property type="term" value="F:metal ion binding"/>
    <property type="evidence" value="ECO:0007669"/>
    <property type="project" value="UniProtKB-KW"/>
</dbReference>
<evidence type="ECO:0000256" key="5">
    <source>
        <dbReference type="ARBA" id="ARBA00011917"/>
    </source>
</evidence>
<proteinExistence type="inferred from homology"/>
<dbReference type="CDD" id="cd07723">
    <property type="entry name" value="hydroxyacylglutathione_hydrolase_MBL-fold"/>
    <property type="match status" value="1"/>
</dbReference>
<dbReference type="HAMAP" id="MF_01374">
    <property type="entry name" value="Glyoxalase_2"/>
    <property type="match status" value="1"/>
</dbReference>
<dbReference type="Proteomes" id="UP001215280">
    <property type="component" value="Unassembled WGS sequence"/>
</dbReference>
<evidence type="ECO:0000256" key="6">
    <source>
        <dbReference type="ARBA" id="ARBA00022723"/>
    </source>
</evidence>
<dbReference type="PANTHER" id="PTHR11935">
    <property type="entry name" value="BETA LACTAMASE DOMAIN"/>
    <property type="match status" value="1"/>
</dbReference>
<keyword evidence="6" id="KW-0479">Metal-binding</keyword>
<evidence type="ECO:0000313" key="11">
    <source>
        <dbReference type="EMBL" id="KAJ7756878.1"/>
    </source>
</evidence>
<dbReference type="Gene3D" id="3.60.15.10">
    <property type="entry name" value="Ribonuclease Z/Hydroxyacylglutathione hydrolase-like"/>
    <property type="match status" value="1"/>
</dbReference>
<evidence type="ECO:0000256" key="3">
    <source>
        <dbReference type="ARBA" id="ARBA00004963"/>
    </source>
</evidence>
<evidence type="ECO:0000256" key="4">
    <source>
        <dbReference type="ARBA" id="ARBA00006759"/>
    </source>
</evidence>
<organism evidence="11 12">
    <name type="scientific">Mycena maculata</name>
    <dbReference type="NCBI Taxonomy" id="230809"/>
    <lineage>
        <taxon>Eukaryota</taxon>
        <taxon>Fungi</taxon>
        <taxon>Dikarya</taxon>
        <taxon>Basidiomycota</taxon>
        <taxon>Agaricomycotina</taxon>
        <taxon>Agaricomycetes</taxon>
        <taxon>Agaricomycetidae</taxon>
        <taxon>Agaricales</taxon>
        <taxon>Marasmiineae</taxon>
        <taxon>Mycenaceae</taxon>
        <taxon>Mycena</taxon>
    </lineage>
</organism>
<dbReference type="SUPFAM" id="SSF56281">
    <property type="entry name" value="Metallo-hydrolase/oxidoreductase"/>
    <property type="match status" value="1"/>
</dbReference>
<dbReference type="InterPro" id="IPR032282">
    <property type="entry name" value="HAGH_C"/>
</dbReference>
<comment type="cofactor">
    <cofactor evidence="2">
        <name>Zn(2+)</name>
        <dbReference type="ChEBI" id="CHEBI:29105"/>
    </cofactor>
</comment>
<evidence type="ECO:0000259" key="10">
    <source>
        <dbReference type="SMART" id="SM00849"/>
    </source>
</evidence>
<comment type="similarity">
    <text evidence="4">Belongs to the metallo-beta-lactamase superfamily. Glyoxalase II family.</text>
</comment>
<evidence type="ECO:0000256" key="7">
    <source>
        <dbReference type="ARBA" id="ARBA00022801"/>
    </source>
</evidence>
<evidence type="ECO:0000256" key="8">
    <source>
        <dbReference type="ARBA" id="ARBA00022833"/>
    </source>
</evidence>
<comment type="catalytic activity">
    <reaction evidence="1">
        <text>an S-(2-hydroxyacyl)glutathione + H2O = a 2-hydroxy carboxylate + glutathione + H(+)</text>
        <dbReference type="Rhea" id="RHEA:21864"/>
        <dbReference type="ChEBI" id="CHEBI:15377"/>
        <dbReference type="ChEBI" id="CHEBI:15378"/>
        <dbReference type="ChEBI" id="CHEBI:57925"/>
        <dbReference type="ChEBI" id="CHEBI:58896"/>
        <dbReference type="ChEBI" id="CHEBI:71261"/>
        <dbReference type="EC" id="3.1.2.6"/>
    </reaction>
</comment>
<dbReference type="InterPro" id="IPR035680">
    <property type="entry name" value="Clx_II_MBL"/>
</dbReference>
<feature type="domain" description="Metallo-beta-lactamase" evidence="10">
    <location>
        <begin position="32"/>
        <end position="203"/>
    </location>
</feature>
<evidence type="ECO:0000256" key="9">
    <source>
        <dbReference type="ARBA" id="ARBA00031044"/>
    </source>
</evidence>
<keyword evidence="8" id="KW-0862">Zinc</keyword>
<keyword evidence="12" id="KW-1185">Reference proteome</keyword>
<sequence length="289" mass="31711">MLPFRRLLLSRPFSTSRATYRMKVVPVPVRTDNYAYIIYDDKDKSKAAVVDPYDVKLVTAAADDPQVKVAIVAALTTHHHNDHNGGNKTFAEKYPEAKIYAGSEEAAAVTKSSEIVNLKEKEQEFLVGNIRIKCLSTPCHTQDSICFYATDDSAPSEPGVVFTGDTLFVAGCGRFFEGTAAQMHAALTYLGTLPPATRVYNGHEYTAGSLAFGLSVDPANPALARLGEIVKAHPWSTGMTTIGDEKEWNVFMRLQDPAVKARVQEKYPNAVTDSAIMEALREMKNNFKG</sequence>
<dbReference type="EMBL" id="JARJLG010000060">
    <property type="protein sequence ID" value="KAJ7756878.1"/>
    <property type="molecule type" value="Genomic_DNA"/>
</dbReference>
<dbReference type="NCBIfam" id="TIGR03413">
    <property type="entry name" value="GSH_gloB"/>
    <property type="match status" value="1"/>
</dbReference>
<dbReference type="GO" id="GO:0019243">
    <property type="term" value="P:methylglyoxal catabolic process to D-lactate via S-lactoyl-glutathione"/>
    <property type="evidence" value="ECO:0007669"/>
    <property type="project" value="InterPro"/>
</dbReference>
<dbReference type="Pfam" id="PF00753">
    <property type="entry name" value="Lactamase_B"/>
    <property type="match status" value="1"/>
</dbReference>
<keyword evidence="7" id="KW-0378">Hydrolase</keyword>
<dbReference type="InterPro" id="IPR017782">
    <property type="entry name" value="Hydroxyacylglutathione_Hdrlase"/>
</dbReference>
<dbReference type="GO" id="GO:0004416">
    <property type="term" value="F:hydroxyacylglutathione hydrolase activity"/>
    <property type="evidence" value="ECO:0007669"/>
    <property type="project" value="UniProtKB-EC"/>
</dbReference>
<dbReference type="Pfam" id="PF16123">
    <property type="entry name" value="HAGH_C"/>
    <property type="match status" value="1"/>
</dbReference>
<reference evidence="11" key="1">
    <citation type="submission" date="2023-03" db="EMBL/GenBank/DDBJ databases">
        <title>Massive genome expansion in bonnet fungi (Mycena s.s.) driven by repeated elements and novel gene families across ecological guilds.</title>
        <authorList>
            <consortium name="Lawrence Berkeley National Laboratory"/>
            <person name="Harder C.B."/>
            <person name="Miyauchi S."/>
            <person name="Viragh M."/>
            <person name="Kuo A."/>
            <person name="Thoen E."/>
            <person name="Andreopoulos B."/>
            <person name="Lu D."/>
            <person name="Skrede I."/>
            <person name="Drula E."/>
            <person name="Henrissat B."/>
            <person name="Morin E."/>
            <person name="Kohler A."/>
            <person name="Barry K."/>
            <person name="LaButti K."/>
            <person name="Morin E."/>
            <person name="Salamov A."/>
            <person name="Lipzen A."/>
            <person name="Mereny Z."/>
            <person name="Hegedus B."/>
            <person name="Baldrian P."/>
            <person name="Stursova M."/>
            <person name="Weitz H."/>
            <person name="Taylor A."/>
            <person name="Grigoriev I.V."/>
            <person name="Nagy L.G."/>
            <person name="Martin F."/>
            <person name="Kauserud H."/>
        </authorList>
    </citation>
    <scope>NUCLEOTIDE SEQUENCE</scope>
    <source>
        <strain evidence="11">CBHHK188m</strain>
    </source>
</reference>
<name>A0AAD7NEV7_9AGAR</name>
<dbReference type="PANTHER" id="PTHR11935:SF94">
    <property type="entry name" value="TENZING NORGAY, ISOFORM C"/>
    <property type="match status" value="1"/>
</dbReference>
<dbReference type="EC" id="3.1.2.6" evidence="5"/>
<dbReference type="InterPro" id="IPR036866">
    <property type="entry name" value="RibonucZ/Hydroxyglut_hydro"/>
</dbReference>
<evidence type="ECO:0000256" key="1">
    <source>
        <dbReference type="ARBA" id="ARBA00001623"/>
    </source>
</evidence>
<gene>
    <name evidence="11" type="ORF">DFH07DRAFT_820317</name>
</gene>
<dbReference type="InterPro" id="IPR001279">
    <property type="entry name" value="Metallo-B-lactamas"/>
</dbReference>
<protein>
    <recommendedName>
        <fullName evidence="5">hydroxyacylglutathione hydrolase</fullName>
        <ecNumber evidence="5">3.1.2.6</ecNumber>
    </recommendedName>
    <alternativeName>
        <fullName evidence="9">Glyoxalase II</fullName>
    </alternativeName>
</protein>
<accession>A0AAD7NEV7</accession>
<evidence type="ECO:0000313" key="12">
    <source>
        <dbReference type="Proteomes" id="UP001215280"/>
    </source>
</evidence>
<comment type="caution">
    <text evidence="11">The sequence shown here is derived from an EMBL/GenBank/DDBJ whole genome shotgun (WGS) entry which is preliminary data.</text>
</comment>
<dbReference type="SMART" id="SM00849">
    <property type="entry name" value="Lactamase_B"/>
    <property type="match status" value="1"/>
</dbReference>
<dbReference type="AlphaFoldDB" id="A0AAD7NEV7"/>
<evidence type="ECO:0000256" key="2">
    <source>
        <dbReference type="ARBA" id="ARBA00001947"/>
    </source>
</evidence>
<comment type="pathway">
    <text evidence="3">Secondary metabolite metabolism; methylglyoxal degradation; (R)-lactate from methylglyoxal: step 2/2.</text>
</comment>